<dbReference type="Gene3D" id="3.20.20.140">
    <property type="entry name" value="Metal-dependent hydrolases"/>
    <property type="match status" value="1"/>
</dbReference>
<evidence type="ECO:0000313" key="2">
    <source>
        <dbReference type="EMBL" id="CAI5716388.1"/>
    </source>
</evidence>
<comment type="caution">
    <text evidence="2">The sequence shown here is derived from an EMBL/GenBank/DDBJ whole genome shotgun (WGS) entry which is preliminary data.</text>
</comment>
<proteinExistence type="predicted"/>
<dbReference type="Proteomes" id="UP001162031">
    <property type="component" value="Unassembled WGS sequence"/>
</dbReference>
<dbReference type="SUPFAM" id="SSF51556">
    <property type="entry name" value="Metallo-dependent hydrolases"/>
    <property type="match status" value="1"/>
</dbReference>
<evidence type="ECO:0000313" key="3">
    <source>
        <dbReference type="Proteomes" id="UP001162031"/>
    </source>
</evidence>
<sequence length="361" mass="40030">MFCMAFSMNMTMQRSVLVLTIRATGGAVVVAQTRGHSFVHAGGKAQGTYEVDVVRVDGSVLTEKIKVEAVASLGEAEGREQVGLDHLVARRDLSAIQEWFKHQDAEECVGTVFRLSGLKYAVMTNIPFEPKEARHWLDQVLLGGWASISPTLDVFKLPHTLAGMRLLLDMWIDVIKPEYFMASMPISFEYPDENASTSAGTTAVPNGAKLLLQVLLTLAEVKKPSIALKFDSVLPINARCGVDGDGVLPSNVDILIKLFRAFPKVNHLAAFLSRPKQHKVTVAANKFRYLHPYGCWWYCNNPSTSEELTCMHVEILSTAFTSQHSDARLFATGWKMSKSDIQRDVQRLFGQSFAEFTAKSM</sequence>
<dbReference type="EMBL" id="CANTFL010000155">
    <property type="protein sequence ID" value="CAI5716388.1"/>
    <property type="molecule type" value="Genomic_DNA"/>
</dbReference>
<feature type="signal peptide" evidence="1">
    <location>
        <begin position="1"/>
        <end position="26"/>
    </location>
</feature>
<dbReference type="InterPro" id="IPR032466">
    <property type="entry name" value="Metal_Hydrolase"/>
</dbReference>
<reference evidence="2" key="1">
    <citation type="submission" date="2022-12" db="EMBL/GenBank/DDBJ databases">
        <authorList>
            <person name="Webb A."/>
        </authorList>
    </citation>
    <scope>NUCLEOTIDE SEQUENCE</scope>
    <source>
        <strain evidence="2">Hp1</strain>
    </source>
</reference>
<evidence type="ECO:0000256" key="1">
    <source>
        <dbReference type="SAM" id="SignalP"/>
    </source>
</evidence>
<keyword evidence="1" id="KW-0732">Signal</keyword>
<accession>A0AAV0TC74</accession>
<organism evidence="2 3">
    <name type="scientific">Hyaloperonospora brassicae</name>
    <name type="common">Brassica downy mildew</name>
    <name type="synonym">Peronospora brassicae</name>
    <dbReference type="NCBI Taxonomy" id="162125"/>
    <lineage>
        <taxon>Eukaryota</taxon>
        <taxon>Sar</taxon>
        <taxon>Stramenopiles</taxon>
        <taxon>Oomycota</taxon>
        <taxon>Peronosporomycetes</taxon>
        <taxon>Peronosporales</taxon>
        <taxon>Peronosporaceae</taxon>
        <taxon>Hyaloperonospora</taxon>
    </lineage>
</organism>
<gene>
    <name evidence="2" type="ORF">HBR001_LOCUS1617</name>
</gene>
<keyword evidence="3" id="KW-1185">Reference proteome</keyword>
<protein>
    <submittedName>
        <fullName evidence="2">Uncharacterized protein</fullName>
    </submittedName>
</protein>
<feature type="chain" id="PRO_5043494213" evidence="1">
    <location>
        <begin position="27"/>
        <end position="361"/>
    </location>
</feature>
<name>A0AAV0TC74_HYABA</name>
<dbReference type="AlphaFoldDB" id="A0AAV0TC74"/>